<dbReference type="GO" id="GO:0046872">
    <property type="term" value="F:metal ion binding"/>
    <property type="evidence" value="ECO:0007669"/>
    <property type="project" value="UniProtKB-KW"/>
</dbReference>
<evidence type="ECO:0000256" key="7">
    <source>
        <dbReference type="ARBA" id="ARBA00022723"/>
    </source>
</evidence>
<dbReference type="GO" id="GO:0036297">
    <property type="term" value="P:interstrand cross-link repair"/>
    <property type="evidence" value="ECO:0007669"/>
    <property type="project" value="InterPro"/>
</dbReference>
<evidence type="ECO:0000256" key="10">
    <source>
        <dbReference type="ARBA" id="ARBA00023211"/>
    </source>
</evidence>
<dbReference type="Pfam" id="PF21315">
    <property type="entry name" value="FAN1_HTH"/>
    <property type="match status" value="1"/>
</dbReference>
<comment type="similarity">
    <text evidence="4">Belongs to the FAN1 family.</text>
</comment>
<keyword evidence="6" id="KW-0540">Nuclease</keyword>
<evidence type="ECO:0000256" key="5">
    <source>
        <dbReference type="ARBA" id="ARBA00012029"/>
    </source>
</evidence>
<dbReference type="InterPro" id="IPR033315">
    <property type="entry name" value="Fan1-like"/>
</dbReference>
<reference evidence="12" key="1">
    <citation type="submission" date="2021-04" db="EMBL/GenBank/DDBJ databases">
        <title>novel species isolated from subtropical streams in China.</title>
        <authorList>
            <person name="Lu H."/>
        </authorList>
    </citation>
    <scope>NUCLEOTIDE SEQUENCE</scope>
    <source>
        <strain evidence="12">FT137W</strain>
    </source>
</reference>
<evidence type="ECO:0000256" key="4">
    <source>
        <dbReference type="ARBA" id="ARBA00005533"/>
    </source>
</evidence>
<evidence type="ECO:0000313" key="12">
    <source>
        <dbReference type="EMBL" id="MBR7799702.1"/>
    </source>
</evidence>
<evidence type="ECO:0000256" key="8">
    <source>
        <dbReference type="ARBA" id="ARBA00022801"/>
    </source>
</evidence>
<organism evidence="12 13">
    <name type="scientific">Undibacterium fentianense</name>
    <dbReference type="NCBI Taxonomy" id="2828728"/>
    <lineage>
        <taxon>Bacteria</taxon>
        <taxon>Pseudomonadati</taxon>
        <taxon>Pseudomonadota</taxon>
        <taxon>Betaproteobacteria</taxon>
        <taxon>Burkholderiales</taxon>
        <taxon>Oxalobacteraceae</taxon>
        <taxon>Undibacterium</taxon>
    </lineage>
</organism>
<evidence type="ECO:0000313" key="13">
    <source>
        <dbReference type="Proteomes" id="UP000678545"/>
    </source>
</evidence>
<dbReference type="EC" id="3.1.4.1" evidence="5"/>
<dbReference type="GO" id="GO:0003676">
    <property type="term" value="F:nucleic acid binding"/>
    <property type="evidence" value="ECO:0007669"/>
    <property type="project" value="InterPro"/>
</dbReference>
<comment type="catalytic activity">
    <reaction evidence="1">
        <text>Hydrolytically removes 5'-nucleotides successively from the 3'-hydroxy termini of 3'-hydroxy-terminated oligonucleotides.</text>
        <dbReference type="EC" id="3.1.4.1"/>
    </reaction>
</comment>
<dbReference type="EMBL" id="JAGSPJ010000002">
    <property type="protein sequence ID" value="MBR7799702.1"/>
    <property type="molecule type" value="Genomic_DNA"/>
</dbReference>
<keyword evidence="7" id="KW-0479">Metal-binding</keyword>
<evidence type="ECO:0000256" key="2">
    <source>
        <dbReference type="ARBA" id="ARBA00001936"/>
    </source>
</evidence>
<dbReference type="Pfam" id="PF08774">
    <property type="entry name" value="VRR_NUC"/>
    <property type="match status" value="1"/>
</dbReference>
<dbReference type="Proteomes" id="UP000678545">
    <property type="component" value="Unassembled WGS sequence"/>
</dbReference>
<dbReference type="Pfam" id="PF18081">
    <property type="entry name" value="FANC_SAP"/>
    <property type="match status" value="1"/>
</dbReference>
<evidence type="ECO:0000256" key="3">
    <source>
        <dbReference type="ARBA" id="ARBA00001946"/>
    </source>
</evidence>
<dbReference type="SMART" id="SM00990">
    <property type="entry name" value="VRR_NUC"/>
    <property type="match status" value="1"/>
</dbReference>
<comment type="caution">
    <text evidence="12">The sequence shown here is derived from an EMBL/GenBank/DDBJ whole genome shotgun (WGS) entry which is preliminary data.</text>
</comment>
<gene>
    <name evidence="12" type="ORF">KDM90_06805</name>
</gene>
<dbReference type="Gene3D" id="3.40.1350.10">
    <property type="match status" value="1"/>
</dbReference>
<dbReference type="AlphaFoldDB" id="A0A941E1U6"/>
<evidence type="ECO:0000256" key="9">
    <source>
        <dbReference type="ARBA" id="ARBA00022842"/>
    </source>
</evidence>
<keyword evidence="8" id="KW-0378">Hydrolase</keyword>
<comment type="cofactor">
    <cofactor evidence="3">
        <name>Mg(2+)</name>
        <dbReference type="ChEBI" id="CHEBI:18420"/>
    </cofactor>
</comment>
<dbReference type="InterPro" id="IPR040603">
    <property type="entry name" value="FAN1_SAP_bact"/>
</dbReference>
<dbReference type="InterPro" id="IPR011856">
    <property type="entry name" value="tRNA_endonuc-like_dom_sf"/>
</dbReference>
<proteinExistence type="inferred from homology"/>
<dbReference type="GO" id="GO:0004528">
    <property type="term" value="F:phosphodiesterase I activity"/>
    <property type="evidence" value="ECO:0007669"/>
    <property type="project" value="UniProtKB-EC"/>
</dbReference>
<comment type="cofactor">
    <cofactor evidence="2">
        <name>Mn(2+)</name>
        <dbReference type="ChEBI" id="CHEBI:29035"/>
    </cofactor>
</comment>
<feature type="domain" description="VRR-NUC" evidence="11">
    <location>
        <begin position="430"/>
        <end position="544"/>
    </location>
</feature>
<sequence>MKPILDNPLYYLENFQLVLDWLTTRYNDLLTADEREFIASFQSLPSNAQALFVRMVMRKGEFFRLTKLNYAEIGDPQMAIAPLIAAGWVESDPMLSIDQLFEVLSKPEITSIFDLTAPIKQSKKAEQLCYLRDRVGPAKRYSCWHSSSQETLVQITNQALCDRLRLIFFGNCHQDWSEFVLSDLGIYRYESVEISLESRGFQTRGDIDDYLRLQQYRDLFEQDAQISIACSHALSLHIQNKWIDRRRHKFMFQLGQAAEKCKDWDLAIHIYQRTFYPGVRARLIRTFEKNGQSLQALDLLNEALTAPENEAELQQLQRSAPRLQRRLGHKQVGVANPSSVERMDLQLPYPGEAYSVENVVRDFLHRDDAPVFYVENSLINSLFGLLCWKAIFKPVSGAFFHPFHRGPVDLTSVDFYARRQDIFEQCFNQLETGEYATTILQTYVEKQGMQSPFVFWSLLDHTLIDLALTCIPASHLKLWFTRILSDVKLNRNGFPDLIQFWPQEKRYNMIEVKGPGDRLQDNQKRMMEYCLTHQMPIAVCYLEWCEVSL</sequence>
<dbReference type="PANTHER" id="PTHR15749">
    <property type="entry name" value="FANCONI-ASSOCIATED NUCLEASE 1"/>
    <property type="match status" value="1"/>
</dbReference>
<accession>A0A941E1U6</accession>
<keyword evidence="9" id="KW-0460">Magnesium</keyword>
<name>A0A941E1U6_9BURK</name>
<evidence type="ECO:0000256" key="6">
    <source>
        <dbReference type="ARBA" id="ARBA00022722"/>
    </source>
</evidence>
<keyword evidence="13" id="KW-1185">Reference proteome</keyword>
<keyword evidence="10" id="KW-0464">Manganese</keyword>
<dbReference type="PANTHER" id="PTHR15749:SF4">
    <property type="entry name" value="FANCONI-ASSOCIATED NUCLEASE 1"/>
    <property type="match status" value="1"/>
</dbReference>
<dbReference type="InterPro" id="IPR049125">
    <property type="entry name" value="FAN1-like_WH"/>
</dbReference>
<protein>
    <recommendedName>
        <fullName evidence="5">phosphodiesterase I</fullName>
        <ecNumber evidence="5">3.1.4.1</ecNumber>
    </recommendedName>
</protein>
<evidence type="ECO:0000256" key="1">
    <source>
        <dbReference type="ARBA" id="ARBA00000983"/>
    </source>
</evidence>
<evidence type="ECO:0000259" key="11">
    <source>
        <dbReference type="SMART" id="SM00990"/>
    </source>
</evidence>
<dbReference type="InterPro" id="IPR014883">
    <property type="entry name" value="VRR_NUC"/>
</dbReference>